<reference evidence="9" key="1">
    <citation type="submission" date="2018-05" db="EMBL/GenBank/DDBJ databases">
        <title>Genome Sequencing of selected type strains of the family Eggerthellaceae.</title>
        <authorList>
            <person name="Danylec N."/>
            <person name="Stoll D.A."/>
            <person name="Doetsch A."/>
            <person name="Huch M."/>
        </authorList>
    </citation>
    <scope>NUCLEOTIDE SEQUENCE [LARGE SCALE GENOMIC DNA]</scope>
    <source>
        <strain evidence="9">DSM 17537</strain>
    </source>
</reference>
<evidence type="ECO:0000256" key="2">
    <source>
        <dbReference type="ARBA" id="ARBA00022475"/>
    </source>
</evidence>
<dbReference type="EMBL" id="QICB01000006">
    <property type="protein sequence ID" value="RNL19187.1"/>
    <property type="molecule type" value="Genomic_DNA"/>
</dbReference>
<feature type="region of interest" description="Disordered" evidence="6">
    <location>
        <begin position="87"/>
        <end position="106"/>
    </location>
</feature>
<keyword evidence="9" id="KW-1185">Reference proteome</keyword>
<comment type="caution">
    <text evidence="8">The sequence shown here is derived from an EMBL/GenBank/DDBJ whole genome shotgun (WGS) entry which is preliminary data.</text>
</comment>
<keyword evidence="3 7" id="KW-0812">Transmembrane</keyword>
<proteinExistence type="predicted"/>
<dbReference type="InterPro" id="IPR005538">
    <property type="entry name" value="LrgA/CidA"/>
</dbReference>
<feature type="transmembrane region" description="Helical" evidence="7">
    <location>
        <begin position="173"/>
        <end position="195"/>
    </location>
</feature>
<evidence type="ECO:0000256" key="1">
    <source>
        <dbReference type="ARBA" id="ARBA00004651"/>
    </source>
</evidence>
<dbReference type="Proteomes" id="UP000267368">
    <property type="component" value="Unassembled WGS sequence"/>
</dbReference>
<accession>A0A3N0AFT4</accession>
<organism evidence="8 9">
    <name type="scientific">Slackia faecicanis</name>
    <dbReference type="NCBI Taxonomy" id="255723"/>
    <lineage>
        <taxon>Bacteria</taxon>
        <taxon>Bacillati</taxon>
        <taxon>Actinomycetota</taxon>
        <taxon>Coriobacteriia</taxon>
        <taxon>Eggerthellales</taxon>
        <taxon>Eggerthellaceae</taxon>
        <taxon>Slackia</taxon>
    </lineage>
</organism>
<gene>
    <name evidence="8" type="ORF">DMP07_07540</name>
</gene>
<protein>
    <recommendedName>
        <fullName evidence="10">CidA/LrgA family protein</fullName>
    </recommendedName>
</protein>
<keyword evidence="5 7" id="KW-0472">Membrane</keyword>
<feature type="region of interest" description="Disordered" evidence="6">
    <location>
        <begin position="260"/>
        <end position="319"/>
    </location>
</feature>
<feature type="compositionally biased region" description="Basic and acidic residues" evidence="6">
    <location>
        <begin position="265"/>
        <end position="309"/>
    </location>
</feature>
<dbReference type="AlphaFoldDB" id="A0A3N0AFT4"/>
<dbReference type="PANTHER" id="PTHR33931:SF2">
    <property type="entry name" value="HOLIN-LIKE PROTEIN CIDA"/>
    <property type="match status" value="1"/>
</dbReference>
<evidence type="ECO:0000256" key="3">
    <source>
        <dbReference type="ARBA" id="ARBA00022692"/>
    </source>
</evidence>
<comment type="subcellular location">
    <subcellularLocation>
        <location evidence="1">Cell membrane</location>
        <topology evidence="1">Multi-pass membrane protein</topology>
    </subcellularLocation>
</comment>
<dbReference type="Pfam" id="PF03788">
    <property type="entry name" value="LrgA"/>
    <property type="match status" value="1"/>
</dbReference>
<feature type="transmembrane region" description="Helical" evidence="7">
    <location>
        <begin position="140"/>
        <end position="161"/>
    </location>
</feature>
<evidence type="ECO:0000313" key="8">
    <source>
        <dbReference type="EMBL" id="RNL19187.1"/>
    </source>
</evidence>
<feature type="transmembrane region" description="Helical" evidence="7">
    <location>
        <begin position="201"/>
        <end position="224"/>
    </location>
</feature>
<evidence type="ECO:0008006" key="10">
    <source>
        <dbReference type="Google" id="ProtNLM"/>
    </source>
</evidence>
<keyword evidence="2" id="KW-1003">Cell membrane</keyword>
<evidence type="ECO:0000313" key="9">
    <source>
        <dbReference type="Proteomes" id="UP000267368"/>
    </source>
</evidence>
<sequence>MPRPCSGGNRAAAARSGAPKHACCEDFLRFQASGGRGCSMCISAPETNRDDTRRAHHVMQNAATEPTRTDSPLSDGPAVGIDAQTCAPRPLGSVDAPPARQRKRDKAKLGSKKLGLLCLQFAFLAGVCYVGSAVSDSLPISIPGNICSMVILLTLLISGIVAEDKIALASNFLLRYMPVFFIPAGVTIITSLPLIQGRIPQFVLVCLLTTFMVFLATSVTVIAVTRLQKYFLAKQAGEDVKLRKVFSIAGDPILAAYDPSLNENDAERTQESGRNEADRGRADDWSQAERKQADGRNEAEREHRNDLNADRVAATAEGE</sequence>
<evidence type="ECO:0000256" key="7">
    <source>
        <dbReference type="SAM" id="Phobius"/>
    </source>
</evidence>
<feature type="transmembrane region" description="Helical" evidence="7">
    <location>
        <begin position="114"/>
        <end position="134"/>
    </location>
</feature>
<evidence type="ECO:0000256" key="5">
    <source>
        <dbReference type="ARBA" id="ARBA00023136"/>
    </source>
</evidence>
<keyword evidence="4 7" id="KW-1133">Transmembrane helix</keyword>
<dbReference type="GO" id="GO:0005886">
    <property type="term" value="C:plasma membrane"/>
    <property type="evidence" value="ECO:0007669"/>
    <property type="project" value="UniProtKB-SubCell"/>
</dbReference>
<name>A0A3N0AFT4_9ACTN</name>
<evidence type="ECO:0000256" key="4">
    <source>
        <dbReference type="ARBA" id="ARBA00022989"/>
    </source>
</evidence>
<dbReference type="PANTHER" id="PTHR33931">
    <property type="entry name" value="HOLIN-LIKE PROTEIN CIDA-RELATED"/>
    <property type="match status" value="1"/>
</dbReference>
<evidence type="ECO:0000256" key="6">
    <source>
        <dbReference type="SAM" id="MobiDB-lite"/>
    </source>
</evidence>